<gene>
    <name evidence="1" type="ORF">U9M48_030796</name>
</gene>
<evidence type="ECO:0000313" key="2">
    <source>
        <dbReference type="Proteomes" id="UP001341281"/>
    </source>
</evidence>
<organism evidence="1 2">
    <name type="scientific">Paspalum notatum var. saurae</name>
    <dbReference type="NCBI Taxonomy" id="547442"/>
    <lineage>
        <taxon>Eukaryota</taxon>
        <taxon>Viridiplantae</taxon>
        <taxon>Streptophyta</taxon>
        <taxon>Embryophyta</taxon>
        <taxon>Tracheophyta</taxon>
        <taxon>Spermatophyta</taxon>
        <taxon>Magnoliopsida</taxon>
        <taxon>Liliopsida</taxon>
        <taxon>Poales</taxon>
        <taxon>Poaceae</taxon>
        <taxon>PACMAD clade</taxon>
        <taxon>Panicoideae</taxon>
        <taxon>Andropogonodae</taxon>
        <taxon>Paspaleae</taxon>
        <taxon>Paspalinae</taxon>
        <taxon>Paspalum</taxon>
    </lineage>
</organism>
<sequence>IHQSFENIQKWGKDQWWIHRPATLGSCPGSPVAIHRTIVNEQHRKGLNSLKILIAWELWKHPMRVTAVLQSIADKAALWCTARAKGLSLACGTYFVIVFQAVLNGLSHQVQS</sequence>
<keyword evidence="2" id="KW-1185">Reference proteome</keyword>
<feature type="non-terminal residue" evidence="1">
    <location>
        <position position="112"/>
    </location>
</feature>
<protein>
    <submittedName>
        <fullName evidence="1">Uncharacterized protein</fullName>
    </submittedName>
</protein>
<evidence type="ECO:0000313" key="1">
    <source>
        <dbReference type="EMBL" id="WVZ83670.1"/>
    </source>
</evidence>
<dbReference type="EMBL" id="CP144751">
    <property type="protein sequence ID" value="WVZ83670.1"/>
    <property type="molecule type" value="Genomic_DNA"/>
</dbReference>
<proteinExistence type="predicted"/>
<dbReference type="Proteomes" id="UP001341281">
    <property type="component" value="Chromosome 07"/>
</dbReference>
<dbReference type="AlphaFoldDB" id="A0AAQ3U1A6"/>
<name>A0AAQ3U1A6_PASNO</name>
<reference evidence="1 2" key="1">
    <citation type="submission" date="2024-02" db="EMBL/GenBank/DDBJ databases">
        <title>High-quality chromosome-scale genome assembly of Pensacola bahiagrass (Paspalum notatum Flugge var. saurae).</title>
        <authorList>
            <person name="Vega J.M."/>
            <person name="Podio M."/>
            <person name="Orjuela J."/>
            <person name="Siena L.A."/>
            <person name="Pessino S.C."/>
            <person name="Combes M.C."/>
            <person name="Mariac C."/>
            <person name="Albertini E."/>
            <person name="Pupilli F."/>
            <person name="Ortiz J.P.A."/>
            <person name="Leblanc O."/>
        </authorList>
    </citation>
    <scope>NUCLEOTIDE SEQUENCE [LARGE SCALE GENOMIC DNA]</scope>
    <source>
        <strain evidence="1">R1</strain>
        <tissue evidence="1">Leaf</tissue>
    </source>
</reference>
<accession>A0AAQ3U1A6</accession>